<organism evidence="3 4">
    <name type="scientific">Lentzea aerocolonigenes</name>
    <name type="common">Lechevalieria aerocolonigenes</name>
    <name type="synonym">Saccharothrix aerocolonigenes</name>
    <dbReference type="NCBI Taxonomy" id="68170"/>
    <lineage>
        <taxon>Bacteria</taxon>
        <taxon>Bacillati</taxon>
        <taxon>Actinomycetota</taxon>
        <taxon>Actinomycetes</taxon>
        <taxon>Pseudonocardiales</taxon>
        <taxon>Pseudonocardiaceae</taxon>
        <taxon>Lentzea</taxon>
    </lineage>
</organism>
<keyword evidence="2" id="KW-0472">Membrane</keyword>
<dbReference type="EMBL" id="JYJG01000038">
    <property type="protein sequence ID" value="KJK51433.1"/>
    <property type="molecule type" value="Genomic_DNA"/>
</dbReference>
<evidence type="ECO:0000256" key="1">
    <source>
        <dbReference type="SAM" id="MobiDB-lite"/>
    </source>
</evidence>
<keyword evidence="2" id="KW-1133">Transmembrane helix</keyword>
<reference evidence="3 4" key="1">
    <citation type="submission" date="2015-02" db="EMBL/GenBank/DDBJ databases">
        <authorList>
            <person name="Ju K.-S."/>
            <person name="Doroghazi J.R."/>
            <person name="Metcalf W."/>
        </authorList>
    </citation>
    <scope>NUCLEOTIDE SEQUENCE [LARGE SCALE GENOMIC DNA]</scope>
    <source>
        <strain evidence="3 4">NRRL B-16140</strain>
    </source>
</reference>
<comment type="caution">
    <text evidence="3">The sequence shown here is derived from an EMBL/GenBank/DDBJ whole genome shotgun (WGS) entry which is preliminary data.</text>
</comment>
<gene>
    <name evidence="3" type="ORF">UK23_06800</name>
</gene>
<dbReference type="eggNOG" id="ENOG5033DTE">
    <property type="taxonomic scope" value="Bacteria"/>
</dbReference>
<dbReference type="Pfam" id="PF10939">
    <property type="entry name" value="DUF2631"/>
    <property type="match status" value="1"/>
</dbReference>
<feature type="transmembrane region" description="Helical" evidence="2">
    <location>
        <begin position="63"/>
        <end position="82"/>
    </location>
</feature>
<dbReference type="PATRIC" id="fig|68170.10.peg.7465"/>
<proteinExistence type="predicted"/>
<feature type="transmembrane region" description="Helical" evidence="2">
    <location>
        <begin position="36"/>
        <end position="54"/>
    </location>
</feature>
<dbReference type="AlphaFoldDB" id="A0A0F0HCT5"/>
<keyword evidence="4" id="KW-1185">Reference proteome</keyword>
<keyword evidence="2" id="KW-0812">Transmembrane</keyword>
<sequence>MEETVASSSELEKRPAVDPHEEPSHEWGWHGSLPGAVRWGGILSAVFLFLMLVFRNHHGNTENIYLIVTIVVIVGGLVWDAARKRTSWRR</sequence>
<protein>
    <recommendedName>
        <fullName evidence="5">DUF2631 domain-containing protein</fullName>
    </recommendedName>
</protein>
<evidence type="ECO:0000313" key="3">
    <source>
        <dbReference type="EMBL" id="KJK51433.1"/>
    </source>
</evidence>
<evidence type="ECO:0008006" key="5">
    <source>
        <dbReference type="Google" id="ProtNLM"/>
    </source>
</evidence>
<name>A0A0F0HCT5_LENAE</name>
<dbReference type="InterPro" id="IPR024341">
    <property type="entry name" value="DUF2631"/>
</dbReference>
<evidence type="ECO:0000256" key="2">
    <source>
        <dbReference type="SAM" id="Phobius"/>
    </source>
</evidence>
<feature type="region of interest" description="Disordered" evidence="1">
    <location>
        <begin position="1"/>
        <end position="27"/>
    </location>
</feature>
<evidence type="ECO:0000313" key="4">
    <source>
        <dbReference type="Proteomes" id="UP000033393"/>
    </source>
</evidence>
<dbReference type="Proteomes" id="UP000033393">
    <property type="component" value="Unassembled WGS sequence"/>
</dbReference>
<feature type="compositionally biased region" description="Basic and acidic residues" evidence="1">
    <location>
        <begin position="10"/>
        <end position="27"/>
    </location>
</feature>
<accession>A0A0F0HCT5</accession>